<dbReference type="PROSITE" id="PS00086">
    <property type="entry name" value="CYTOCHROME_P450"/>
    <property type="match status" value="1"/>
</dbReference>
<evidence type="ECO:0008006" key="15">
    <source>
        <dbReference type="Google" id="ProtNLM"/>
    </source>
</evidence>
<dbReference type="PANTHER" id="PTHR24302">
    <property type="entry name" value="CYTOCHROME P450 FAMILY 3"/>
    <property type="match status" value="1"/>
</dbReference>
<dbReference type="CDD" id="cd11055">
    <property type="entry name" value="CYP3A-like"/>
    <property type="match status" value="1"/>
</dbReference>
<evidence type="ECO:0000256" key="10">
    <source>
        <dbReference type="RuleBase" id="RU000461"/>
    </source>
</evidence>
<comment type="cofactor">
    <cofactor evidence="1 9">
        <name>heme</name>
        <dbReference type="ChEBI" id="CHEBI:30413"/>
    </cofactor>
</comment>
<reference evidence="12" key="1">
    <citation type="submission" date="2021-02" db="EMBL/GenBank/DDBJ databases">
        <authorList>
            <person name="Nowell W R."/>
        </authorList>
    </citation>
    <scope>NUCLEOTIDE SEQUENCE</scope>
</reference>
<feature type="transmembrane region" description="Helical" evidence="11">
    <location>
        <begin position="6"/>
        <end position="28"/>
    </location>
</feature>
<proteinExistence type="inferred from homology"/>
<keyword evidence="6 9" id="KW-0408">Iron</keyword>
<evidence type="ECO:0000256" key="9">
    <source>
        <dbReference type="PIRSR" id="PIRSR602401-1"/>
    </source>
</evidence>
<dbReference type="GO" id="GO:0016705">
    <property type="term" value="F:oxidoreductase activity, acting on paired donors, with incorporation or reduction of molecular oxygen"/>
    <property type="evidence" value="ECO:0007669"/>
    <property type="project" value="InterPro"/>
</dbReference>
<comment type="function">
    <text evidence="8">Cytochromes P450 are a group of heme-thiolate monooxygenases. They oxidize a variety of structurally unrelated compounds, including steroids, fatty acids, and xenobiotics.</text>
</comment>
<dbReference type="Proteomes" id="UP000663887">
    <property type="component" value="Unassembled WGS sequence"/>
</dbReference>
<evidence type="ECO:0000256" key="8">
    <source>
        <dbReference type="ARBA" id="ARBA00043906"/>
    </source>
</evidence>
<protein>
    <recommendedName>
        <fullName evidence="15">Cytochrome P450</fullName>
    </recommendedName>
</protein>
<organism evidence="12 14">
    <name type="scientific">Rotaria magnacalcarata</name>
    <dbReference type="NCBI Taxonomy" id="392030"/>
    <lineage>
        <taxon>Eukaryota</taxon>
        <taxon>Metazoa</taxon>
        <taxon>Spiralia</taxon>
        <taxon>Gnathifera</taxon>
        <taxon>Rotifera</taxon>
        <taxon>Eurotatoria</taxon>
        <taxon>Bdelloidea</taxon>
        <taxon>Philodinida</taxon>
        <taxon>Philodinidae</taxon>
        <taxon>Rotaria</taxon>
    </lineage>
</organism>
<dbReference type="InterPro" id="IPR017972">
    <property type="entry name" value="Cyt_P450_CS"/>
</dbReference>
<dbReference type="InterPro" id="IPR001128">
    <property type="entry name" value="Cyt_P450"/>
</dbReference>
<dbReference type="InterPro" id="IPR036396">
    <property type="entry name" value="Cyt_P450_sf"/>
</dbReference>
<dbReference type="InterPro" id="IPR050705">
    <property type="entry name" value="Cytochrome_P450_3A"/>
</dbReference>
<keyword evidence="7 10" id="KW-0503">Monooxygenase</keyword>
<evidence type="ECO:0000256" key="3">
    <source>
        <dbReference type="ARBA" id="ARBA00022617"/>
    </source>
</evidence>
<keyword evidence="11" id="KW-0812">Transmembrane</keyword>
<gene>
    <name evidence="13" type="ORF">UXM345_LOCUS21018</name>
    <name evidence="12" type="ORF">XDN619_LOCUS23510</name>
</gene>
<dbReference type="PRINTS" id="PR00385">
    <property type="entry name" value="P450"/>
</dbReference>
<dbReference type="PRINTS" id="PR00463">
    <property type="entry name" value="EP450I"/>
</dbReference>
<feature type="binding site" description="axial binding residue" evidence="9">
    <location>
        <position position="457"/>
    </location>
    <ligand>
        <name>heme</name>
        <dbReference type="ChEBI" id="CHEBI:30413"/>
    </ligand>
    <ligandPart>
        <name>Fe</name>
        <dbReference type="ChEBI" id="CHEBI:18248"/>
    </ligandPart>
</feature>
<keyword evidence="11" id="KW-1133">Transmembrane helix</keyword>
<dbReference type="GO" id="GO:0020037">
    <property type="term" value="F:heme binding"/>
    <property type="evidence" value="ECO:0007669"/>
    <property type="project" value="InterPro"/>
</dbReference>
<accession>A0A816VTF7</accession>
<name>A0A816VTF7_9BILA</name>
<dbReference type="SUPFAM" id="SSF48264">
    <property type="entry name" value="Cytochrome P450"/>
    <property type="match status" value="1"/>
</dbReference>
<dbReference type="Gene3D" id="1.10.630.10">
    <property type="entry name" value="Cytochrome P450"/>
    <property type="match status" value="1"/>
</dbReference>
<evidence type="ECO:0000313" key="14">
    <source>
        <dbReference type="Proteomes" id="UP000663887"/>
    </source>
</evidence>
<feature type="transmembrane region" description="Helical" evidence="11">
    <location>
        <begin position="224"/>
        <end position="242"/>
    </location>
</feature>
<dbReference type="GO" id="GO:0008395">
    <property type="term" value="F:steroid hydroxylase activity"/>
    <property type="evidence" value="ECO:0007669"/>
    <property type="project" value="TreeGrafter"/>
</dbReference>
<sequence>MLLTDILLIFLVTLICVYFLILNSRYLYFKQRGIPSPPHNFFFGHYKSIWSSPLLTHQFQQWTQQFGSIYGLFEGTRPLYVVSDVEFLQEVFIKQFSSFHSRRLPFILQKSAGNKVHLLSANGEKWHRQRHIINPAFTSGKLKLMTSKVHECVDSLVNKLAEHCDQQFNIYLLYKRLTMDVICRCAFGVITDMQNDIENEYFIKAERCVAEDLEKNLLIRLGHLMPWLIPFLTYIMIGQILFKRLMHKFIPSIEEMPRFWLIERLRYLADIRISSSEKSETKHQTDLLQLMLDATTRDQVKDNMAKRLHFDEVITNIYLFMIAGYETTSTALAYSTYILAKEPLIQQKLQREIDQCPESDNEYDHVHNMTYLDWFVREVLRMFPIAPQAMSRECNTTTVVCGHSVELGSVIQPDMLTIHYDPDLWGPEDPKIFLPERHSVPRHPMAFMPFGLGPRSCIGKRFALMEMKMCLVRLLRHYSIYPGDHMEEKFKLKDTLLILQPENVYVEIKKRSL</sequence>
<evidence type="ECO:0000256" key="1">
    <source>
        <dbReference type="ARBA" id="ARBA00001971"/>
    </source>
</evidence>
<evidence type="ECO:0000313" key="12">
    <source>
        <dbReference type="EMBL" id="CAF2124953.1"/>
    </source>
</evidence>
<evidence type="ECO:0000256" key="5">
    <source>
        <dbReference type="ARBA" id="ARBA00023002"/>
    </source>
</evidence>
<dbReference type="PANTHER" id="PTHR24302:SF15">
    <property type="entry name" value="FATTY-ACID PEROXYGENASE"/>
    <property type="match status" value="1"/>
</dbReference>
<evidence type="ECO:0000256" key="6">
    <source>
        <dbReference type="ARBA" id="ARBA00023004"/>
    </source>
</evidence>
<dbReference type="InterPro" id="IPR002401">
    <property type="entry name" value="Cyt_P450_E_grp-I"/>
</dbReference>
<comment type="caution">
    <text evidence="12">The sequence shown here is derived from an EMBL/GenBank/DDBJ whole genome shotgun (WGS) entry which is preliminary data.</text>
</comment>
<dbReference type="AlphaFoldDB" id="A0A816VTF7"/>
<keyword evidence="11" id="KW-0472">Membrane</keyword>
<dbReference type="GO" id="GO:0005506">
    <property type="term" value="F:iron ion binding"/>
    <property type="evidence" value="ECO:0007669"/>
    <property type="project" value="InterPro"/>
</dbReference>
<dbReference type="EMBL" id="CAJNRG010010755">
    <property type="protein sequence ID" value="CAF2124953.1"/>
    <property type="molecule type" value="Genomic_DNA"/>
</dbReference>
<keyword evidence="3 9" id="KW-0349">Heme</keyword>
<dbReference type="Proteomes" id="UP000663842">
    <property type="component" value="Unassembled WGS sequence"/>
</dbReference>
<dbReference type="Pfam" id="PF00067">
    <property type="entry name" value="p450"/>
    <property type="match status" value="1"/>
</dbReference>
<keyword evidence="5 10" id="KW-0560">Oxidoreductase</keyword>
<evidence type="ECO:0000256" key="11">
    <source>
        <dbReference type="SAM" id="Phobius"/>
    </source>
</evidence>
<evidence type="ECO:0000256" key="4">
    <source>
        <dbReference type="ARBA" id="ARBA00022723"/>
    </source>
</evidence>
<dbReference type="FunFam" id="1.10.630.10:FF:000182">
    <property type="entry name" value="Cytochrome P450 3A4"/>
    <property type="match status" value="1"/>
</dbReference>
<evidence type="ECO:0000256" key="7">
    <source>
        <dbReference type="ARBA" id="ARBA00023033"/>
    </source>
</evidence>
<evidence type="ECO:0000256" key="2">
    <source>
        <dbReference type="ARBA" id="ARBA00010617"/>
    </source>
</evidence>
<comment type="similarity">
    <text evidence="2 10">Belongs to the cytochrome P450 family.</text>
</comment>
<dbReference type="EMBL" id="CAJOBF010003219">
    <property type="protein sequence ID" value="CAF4080318.1"/>
    <property type="molecule type" value="Genomic_DNA"/>
</dbReference>
<evidence type="ECO:0000313" key="13">
    <source>
        <dbReference type="EMBL" id="CAF4080318.1"/>
    </source>
</evidence>
<keyword evidence="4 9" id="KW-0479">Metal-binding</keyword>